<evidence type="ECO:0000256" key="5">
    <source>
        <dbReference type="ARBA" id="ARBA00022832"/>
    </source>
</evidence>
<dbReference type="Pfam" id="PF00725">
    <property type="entry name" value="3HCDH"/>
    <property type="match status" value="1"/>
</dbReference>
<gene>
    <name evidence="16" type="ORF">A8C75_13725</name>
</gene>
<keyword evidence="7" id="KW-0560">Oxidoreductase</keyword>
<keyword evidence="8" id="KW-0520">NAD</keyword>
<organism evidence="16 17">
    <name type="scientific">Marinobacterium aestuarii</name>
    <dbReference type="NCBI Taxonomy" id="1821621"/>
    <lineage>
        <taxon>Bacteria</taxon>
        <taxon>Pseudomonadati</taxon>
        <taxon>Pseudomonadota</taxon>
        <taxon>Gammaproteobacteria</taxon>
        <taxon>Oceanospirillales</taxon>
        <taxon>Oceanospirillaceae</taxon>
        <taxon>Marinobacterium</taxon>
    </lineage>
</organism>
<dbReference type="UniPathway" id="UPA00659"/>
<dbReference type="InterPro" id="IPR036291">
    <property type="entry name" value="NAD(P)-bd_dom_sf"/>
</dbReference>
<dbReference type="InterPro" id="IPR006180">
    <property type="entry name" value="3-OHacyl-CoA_DH_CS"/>
</dbReference>
<evidence type="ECO:0000256" key="12">
    <source>
        <dbReference type="ARBA" id="ARBA00049556"/>
    </source>
</evidence>
<dbReference type="InterPro" id="IPR018376">
    <property type="entry name" value="Enoyl-CoA_hyd/isom_CS"/>
</dbReference>
<dbReference type="GO" id="GO:0006635">
    <property type="term" value="P:fatty acid beta-oxidation"/>
    <property type="evidence" value="ECO:0007669"/>
    <property type="project" value="UniProtKB-UniPathway"/>
</dbReference>
<dbReference type="InterPro" id="IPR050136">
    <property type="entry name" value="FA_oxidation_alpha_subunit"/>
</dbReference>
<dbReference type="RefSeq" id="WP_067383380.1">
    <property type="nucleotide sequence ID" value="NZ_CP015839.1"/>
</dbReference>
<keyword evidence="5" id="KW-0276">Fatty acid metabolism</keyword>
<dbReference type="PANTHER" id="PTHR43612">
    <property type="entry name" value="TRIFUNCTIONAL ENZYME SUBUNIT ALPHA"/>
    <property type="match status" value="1"/>
</dbReference>
<dbReference type="EC" id="4.2.1.17" evidence="4"/>
<dbReference type="GO" id="GO:0070403">
    <property type="term" value="F:NAD+ binding"/>
    <property type="evidence" value="ECO:0007669"/>
    <property type="project" value="InterPro"/>
</dbReference>
<evidence type="ECO:0000256" key="13">
    <source>
        <dbReference type="RuleBase" id="RU003707"/>
    </source>
</evidence>
<dbReference type="Gene3D" id="3.40.50.720">
    <property type="entry name" value="NAD(P)-binding Rossmann-like Domain"/>
    <property type="match status" value="1"/>
</dbReference>
<dbReference type="AlphaFoldDB" id="A0A1A9EZA0"/>
<dbReference type="PANTHER" id="PTHR43612:SF3">
    <property type="entry name" value="TRIFUNCTIONAL ENZYME SUBUNIT ALPHA, MITOCHONDRIAL"/>
    <property type="match status" value="1"/>
</dbReference>
<dbReference type="GO" id="GO:0016509">
    <property type="term" value="F:long-chain (3S)-3-hydroxyacyl-CoA dehydrogenase (NAD+) activity"/>
    <property type="evidence" value="ECO:0007669"/>
    <property type="project" value="TreeGrafter"/>
</dbReference>
<comment type="similarity">
    <text evidence="3">In the N-terminal section; belongs to the enoyl-CoA hydratase/isomerase family.</text>
</comment>
<keyword evidence="10" id="KW-0456">Lyase</keyword>
<dbReference type="PROSITE" id="PS00067">
    <property type="entry name" value="3HCDH"/>
    <property type="match status" value="1"/>
</dbReference>
<evidence type="ECO:0000256" key="3">
    <source>
        <dbReference type="ARBA" id="ARBA00008750"/>
    </source>
</evidence>
<dbReference type="InterPro" id="IPR008927">
    <property type="entry name" value="6-PGluconate_DH-like_C_sf"/>
</dbReference>
<evidence type="ECO:0000256" key="6">
    <source>
        <dbReference type="ARBA" id="ARBA00022963"/>
    </source>
</evidence>
<evidence type="ECO:0000313" key="17">
    <source>
        <dbReference type="Proteomes" id="UP000078070"/>
    </source>
</evidence>
<evidence type="ECO:0000256" key="4">
    <source>
        <dbReference type="ARBA" id="ARBA00012076"/>
    </source>
</evidence>
<reference evidence="16 17" key="2">
    <citation type="journal article" date="2018" name="Int. J. Syst. Evol. Microbiol.">
        <title>Marinobacterium aestuarii sp. nov., a benzene-degrading marine bacterium isolated from estuary sediment.</title>
        <authorList>
            <person name="Bae S.S."/>
            <person name="Jung J."/>
            <person name="Chung D."/>
            <person name="Baek K."/>
        </authorList>
    </citation>
    <scope>NUCLEOTIDE SEQUENCE [LARGE SCALE GENOMIC DNA]</scope>
    <source>
        <strain evidence="16 17">ST58-10</strain>
    </source>
</reference>
<keyword evidence="9" id="KW-0443">Lipid metabolism</keyword>
<dbReference type="InterPro" id="IPR006176">
    <property type="entry name" value="3-OHacyl-CoA_DH_NAD-bd"/>
</dbReference>
<evidence type="ECO:0000256" key="9">
    <source>
        <dbReference type="ARBA" id="ARBA00023098"/>
    </source>
</evidence>
<comment type="catalytic activity">
    <reaction evidence="12">
        <text>a (3S)-3-hydroxyacyl-CoA + NAD(+) = a 3-oxoacyl-CoA + NADH + H(+)</text>
        <dbReference type="Rhea" id="RHEA:22432"/>
        <dbReference type="ChEBI" id="CHEBI:15378"/>
        <dbReference type="ChEBI" id="CHEBI:57318"/>
        <dbReference type="ChEBI" id="CHEBI:57540"/>
        <dbReference type="ChEBI" id="CHEBI:57945"/>
        <dbReference type="ChEBI" id="CHEBI:90726"/>
        <dbReference type="EC" id="1.1.1.35"/>
    </reaction>
</comment>
<dbReference type="PROSITE" id="PS00166">
    <property type="entry name" value="ENOYL_COA_HYDRATASE"/>
    <property type="match status" value="1"/>
</dbReference>
<evidence type="ECO:0000256" key="10">
    <source>
        <dbReference type="ARBA" id="ARBA00023239"/>
    </source>
</evidence>
<dbReference type="KEGG" id="mars:A8C75_13725"/>
<sequence>MMYEGQAISLQVVEPGIAELVFDVQGASVNSLTSAVFDELQAAVQQLRSAQGIDGLLLRSAKPNFIVGADIPELAHRSKQGAEALAPWMAGVHDLLCEIESLPLVSVAAVNGLALGGGFEMALAADFRVLASDGKVGLPEVSLGLFPGWGGTVRLSRLIGVEASLNWMLGGRAQNAGAALEQGAVDAVAEPDALHGSALELLRDKIKAGSDLHRVRQRKQAPMLASDALHRELAALDRKLGAKLDPKYPAGPRVLALVLRHITLDFQAALQAEQQGFIELLKSDSAQALVGLFLNDQLLKRKAKNALKQGAGVKQAAVIGAGIMGGGVAFQSASSGTPVLMKDIQPQALELGTATASKLLDRQIQKGRLDEAGKTRVLQAITPTLEYQGFDQVDLVVEAVVENAAIKASVLADVESRLREDAVLTSNTSTISISSLAESLQRPAQFCGMHFFNPVHLMPLVEVIRGRDTSPQTLATTLAYAVAMGKSPIVVNDCPGFLVNRILFPYFNGFNRLLLDGVDFERIDRVMEAFGWPMGPAYLMDVIGLDTCVHADKVMIEGFPERMGHDGVCIVEQLLEADCLGQKNGRGFYEYGVDDSGRRTRVAAPRAQQLIDAAKGPALELSDQDILDRMMIPLCMEAVRCLEDGIADSAAEVDMGLILGLGFPRFRGGALRYIDSLGAADFCQRVERHAACGALYQLTEGLRQRAARSQSFF</sequence>
<comment type="similarity">
    <text evidence="13">Belongs to the enoyl-CoA hydratase/isomerase family.</text>
</comment>
<feature type="domain" description="3-hydroxyacyl-CoA dehydrogenase NAD binding" evidence="15">
    <location>
        <begin position="316"/>
        <end position="494"/>
    </location>
</feature>
<dbReference type="FunFam" id="3.40.50.720:FF:000009">
    <property type="entry name" value="Fatty oxidation complex, alpha subunit"/>
    <property type="match status" value="1"/>
</dbReference>
<evidence type="ECO:0000256" key="7">
    <source>
        <dbReference type="ARBA" id="ARBA00023002"/>
    </source>
</evidence>
<dbReference type="Proteomes" id="UP000078070">
    <property type="component" value="Chromosome"/>
</dbReference>
<dbReference type="CDD" id="cd06558">
    <property type="entry name" value="crotonase-like"/>
    <property type="match status" value="1"/>
</dbReference>
<dbReference type="GO" id="GO:0004300">
    <property type="term" value="F:enoyl-CoA hydratase activity"/>
    <property type="evidence" value="ECO:0007669"/>
    <property type="project" value="UniProtKB-EC"/>
</dbReference>
<keyword evidence="17" id="KW-1185">Reference proteome</keyword>
<evidence type="ECO:0000256" key="8">
    <source>
        <dbReference type="ARBA" id="ARBA00023027"/>
    </source>
</evidence>
<keyword evidence="6" id="KW-0442">Lipid degradation</keyword>
<evidence type="ECO:0000256" key="11">
    <source>
        <dbReference type="ARBA" id="ARBA00023268"/>
    </source>
</evidence>
<dbReference type="InterPro" id="IPR006108">
    <property type="entry name" value="3HC_DH_C"/>
</dbReference>
<evidence type="ECO:0000259" key="14">
    <source>
        <dbReference type="Pfam" id="PF00725"/>
    </source>
</evidence>
<dbReference type="SUPFAM" id="SSF52096">
    <property type="entry name" value="ClpP/crotonase"/>
    <property type="match status" value="1"/>
</dbReference>
<dbReference type="Gene3D" id="1.10.1040.50">
    <property type="match status" value="1"/>
</dbReference>
<dbReference type="NCBIfam" id="NF008727">
    <property type="entry name" value="PRK11730.1"/>
    <property type="match status" value="1"/>
</dbReference>
<evidence type="ECO:0000256" key="1">
    <source>
        <dbReference type="ARBA" id="ARBA00005005"/>
    </source>
</evidence>
<evidence type="ECO:0000313" key="16">
    <source>
        <dbReference type="EMBL" id="ANG63424.1"/>
    </source>
</evidence>
<dbReference type="SUPFAM" id="SSF51735">
    <property type="entry name" value="NAD(P)-binding Rossmann-fold domains"/>
    <property type="match status" value="1"/>
</dbReference>
<dbReference type="Pfam" id="PF00378">
    <property type="entry name" value="ECH_1"/>
    <property type="match status" value="1"/>
</dbReference>
<dbReference type="STRING" id="1821621.A8C75_13725"/>
<protein>
    <recommendedName>
        <fullName evidence="4">enoyl-CoA hydratase</fullName>
        <ecNumber evidence="4">4.2.1.17</ecNumber>
    </recommendedName>
</protein>
<reference evidence="17" key="1">
    <citation type="submission" date="2016-05" db="EMBL/GenBank/DDBJ databases">
        <authorList>
            <person name="Baek K."/>
            <person name="Yang S.-J."/>
        </authorList>
    </citation>
    <scope>NUCLEOTIDE SEQUENCE [LARGE SCALE GENOMIC DNA]</scope>
    <source>
        <strain evidence="17">ST58-10</strain>
    </source>
</reference>
<accession>A0A1A9EZA0</accession>
<evidence type="ECO:0000256" key="2">
    <source>
        <dbReference type="ARBA" id="ARBA00007005"/>
    </source>
</evidence>
<comment type="pathway">
    <text evidence="1">Lipid metabolism; fatty acid beta-oxidation.</text>
</comment>
<proteinExistence type="inferred from homology"/>
<keyword evidence="11" id="KW-0511">Multifunctional enzyme</keyword>
<dbReference type="Gene3D" id="3.90.226.10">
    <property type="entry name" value="2-enoyl-CoA Hydratase, Chain A, domain 1"/>
    <property type="match status" value="1"/>
</dbReference>
<evidence type="ECO:0000259" key="15">
    <source>
        <dbReference type="Pfam" id="PF02737"/>
    </source>
</evidence>
<dbReference type="InterPro" id="IPR029045">
    <property type="entry name" value="ClpP/crotonase-like_dom_sf"/>
</dbReference>
<dbReference type="Pfam" id="PF02737">
    <property type="entry name" value="3HCDH_N"/>
    <property type="match status" value="1"/>
</dbReference>
<dbReference type="SUPFAM" id="SSF48179">
    <property type="entry name" value="6-phosphogluconate dehydrogenase C-terminal domain-like"/>
    <property type="match status" value="2"/>
</dbReference>
<dbReference type="EMBL" id="CP015839">
    <property type="protein sequence ID" value="ANG63424.1"/>
    <property type="molecule type" value="Genomic_DNA"/>
</dbReference>
<name>A0A1A9EZA0_9GAMM</name>
<dbReference type="InterPro" id="IPR001753">
    <property type="entry name" value="Enoyl-CoA_hydra/iso"/>
</dbReference>
<feature type="domain" description="3-hydroxyacyl-CoA dehydrogenase C-terminal" evidence="14">
    <location>
        <begin position="496"/>
        <end position="591"/>
    </location>
</feature>
<comment type="similarity">
    <text evidence="2">In the central section; belongs to the 3-hydroxyacyl-CoA dehydrogenase family.</text>
</comment>